<keyword evidence="6" id="KW-0809">Transit peptide</keyword>
<dbReference type="GO" id="GO:1902600">
    <property type="term" value="P:proton transmembrane transport"/>
    <property type="evidence" value="ECO:0007669"/>
    <property type="project" value="UniProtKB-KW"/>
</dbReference>
<reference evidence="11 12" key="1">
    <citation type="submission" date="2024-06" db="EMBL/GenBank/DDBJ databases">
        <title>A chromosome level genome sequence of Diviner's sage (Salvia divinorum).</title>
        <authorList>
            <person name="Ford S.A."/>
            <person name="Ro D.-K."/>
            <person name="Ness R.W."/>
            <person name="Phillips M.A."/>
        </authorList>
    </citation>
    <scope>NUCLEOTIDE SEQUENCE [LARGE SCALE GENOMIC DNA]</scope>
    <source>
        <strain evidence="11">SAF-2024a</strain>
        <tissue evidence="11">Leaf</tissue>
    </source>
</reference>
<dbReference type="Proteomes" id="UP001567538">
    <property type="component" value="Unassembled WGS sequence"/>
</dbReference>
<evidence type="ECO:0000256" key="1">
    <source>
        <dbReference type="ARBA" id="ARBA00004273"/>
    </source>
</evidence>
<dbReference type="CDD" id="cd12152">
    <property type="entry name" value="F1-ATPase_delta"/>
    <property type="match status" value="1"/>
</dbReference>
<evidence type="ECO:0000256" key="8">
    <source>
        <dbReference type="ARBA" id="ARBA00023128"/>
    </source>
</evidence>
<evidence type="ECO:0000256" key="9">
    <source>
        <dbReference type="ARBA" id="ARBA00023136"/>
    </source>
</evidence>
<protein>
    <submittedName>
        <fullName evidence="11">ATPase</fullName>
    </submittedName>
</protein>
<comment type="similarity">
    <text evidence="2">Belongs to the ATPase epsilon chain family.</text>
</comment>
<dbReference type="Gene3D" id="2.60.15.10">
    <property type="entry name" value="F0F1 ATP synthase delta/epsilon subunit, N-terminal"/>
    <property type="match status" value="1"/>
</dbReference>
<evidence type="ECO:0000256" key="2">
    <source>
        <dbReference type="ARBA" id="ARBA00005712"/>
    </source>
</evidence>
<dbReference type="PANTHER" id="PTHR13822:SF7">
    <property type="entry name" value="ATP SYNTHASE SUBUNIT DELTA, MITOCHONDRIAL"/>
    <property type="match status" value="1"/>
</dbReference>
<sequence length="191" mass="20354">MFRRGTASLLPHRRLFSTSDVPTAAAADEPFAAAWRRIAPNVDLPKTPLAFRSSTTSAASKLTINFTSRYSSHFANKQADMVVAPGVTGQIGILPGHVASISELKPGLLSIHEDDQVMKYFISSGFAIVHSDSVVEVLAVEAVTVEQIDPASVQKGLAEFTQKLSTASKDAEKAEAQIALDVLTSLDSCLV</sequence>
<keyword evidence="12" id="KW-1185">Reference proteome</keyword>
<keyword evidence="5" id="KW-0999">Mitochondrion inner membrane</keyword>
<evidence type="ECO:0000313" key="12">
    <source>
        <dbReference type="Proteomes" id="UP001567538"/>
    </source>
</evidence>
<evidence type="ECO:0000256" key="7">
    <source>
        <dbReference type="ARBA" id="ARBA00023065"/>
    </source>
</evidence>
<dbReference type="InterPro" id="IPR001469">
    <property type="entry name" value="ATP_synth_F1_dsu/esu"/>
</dbReference>
<gene>
    <name evidence="11" type="ORF">AAHA92_04679</name>
</gene>
<proteinExistence type="inferred from homology"/>
<dbReference type="EMBL" id="JBEAFC010000003">
    <property type="protein sequence ID" value="KAL1562058.1"/>
    <property type="molecule type" value="Genomic_DNA"/>
</dbReference>
<comment type="subcellular location">
    <subcellularLocation>
        <location evidence="1">Mitochondrion inner membrane</location>
    </subcellularLocation>
</comment>
<evidence type="ECO:0000256" key="3">
    <source>
        <dbReference type="ARBA" id="ARBA00022448"/>
    </source>
</evidence>
<evidence type="ECO:0000256" key="6">
    <source>
        <dbReference type="ARBA" id="ARBA00022946"/>
    </source>
</evidence>
<keyword evidence="4" id="KW-0375">Hydrogen ion transport</keyword>
<keyword evidence="8" id="KW-0496">Mitochondrion</keyword>
<dbReference type="GO" id="GO:0005743">
    <property type="term" value="C:mitochondrial inner membrane"/>
    <property type="evidence" value="ECO:0007669"/>
    <property type="project" value="UniProtKB-SubCell"/>
</dbReference>
<evidence type="ECO:0000256" key="4">
    <source>
        <dbReference type="ARBA" id="ARBA00022781"/>
    </source>
</evidence>
<evidence type="ECO:0000256" key="5">
    <source>
        <dbReference type="ARBA" id="ARBA00022792"/>
    </source>
</evidence>
<keyword evidence="3" id="KW-0813">Transport</keyword>
<dbReference type="PANTHER" id="PTHR13822">
    <property type="entry name" value="ATP SYNTHASE DELTA/EPSILON CHAIN"/>
    <property type="match status" value="1"/>
</dbReference>
<name>A0ABD1I3J3_SALDI</name>
<keyword evidence="7" id="KW-0406">Ion transport</keyword>
<dbReference type="AlphaFoldDB" id="A0ABD1I3J3"/>
<evidence type="ECO:0000259" key="10">
    <source>
        <dbReference type="Pfam" id="PF02823"/>
    </source>
</evidence>
<dbReference type="Pfam" id="PF02823">
    <property type="entry name" value="ATP-synt_DE_N"/>
    <property type="match status" value="1"/>
</dbReference>
<organism evidence="11 12">
    <name type="scientific">Salvia divinorum</name>
    <name type="common">Maria pastora</name>
    <name type="synonym">Diviner's sage</name>
    <dbReference type="NCBI Taxonomy" id="28513"/>
    <lineage>
        <taxon>Eukaryota</taxon>
        <taxon>Viridiplantae</taxon>
        <taxon>Streptophyta</taxon>
        <taxon>Embryophyta</taxon>
        <taxon>Tracheophyta</taxon>
        <taxon>Spermatophyta</taxon>
        <taxon>Magnoliopsida</taxon>
        <taxon>eudicotyledons</taxon>
        <taxon>Gunneridae</taxon>
        <taxon>Pentapetalae</taxon>
        <taxon>asterids</taxon>
        <taxon>lamiids</taxon>
        <taxon>Lamiales</taxon>
        <taxon>Lamiaceae</taxon>
        <taxon>Nepetoideae</taxon>
        <taxon>Mentheae</taxon>
        <taxon>Salviinae</taxon>
        <taxon>Salvia</taxon>
        <taxon>Salvia subgen. Calosphace</taxon>
    </lineage>
</organism>
<keyword evidence="9" id="KW-0472">Membrane</keyword>
<dbReference type="SUPFAM" id="SSF51344">
    <property type="entry name" value="Epsilon subunit of F1F0-ATP synthase N-terminal domain"/>
    <property type="match status" value="1"/>
</dbReference>
<dbReference type="InterPro" id="IPR020546">
    <property type="entry name" value="ATP_synth_F1_dsu/esu_N"/>
</dbReference>
<dbReference type="Gene3D" id="1.20.5.440">
    <property type="entry name" value="ATP synthase delta/epsilon subunit, C-terminal domain"/>
    <property type="match status" value="1"/>
</dbReference>
<feature type="domain" description="ATP synthase F1 complex delta/epsilon subunit N-terminal" evidence="10">
    <location>
        <begin position="73"/>
        <end position="141"/>
    </location>
</feature>
<comment type="caution">
    <text evidence="11">The sequence shown here is derived from an EMBL/GenBank/DDBJ whole genome shotgun (WGS) entry which is preliminary data.</text>
</comment>
<dbReference type="NCBIfam" id="TIGR01216">
    <property type="entry name" value="ATP_synt_epsi"/>
    <property type="match status" value="1"/>
</dbReference>
<dbReference type="InterPro" id="IPR036771">
    <property type="entry name" value="ATPsynth_dsu/esu_N"/>
</dbReference>
<dbReference type="HAMAP" id="MF_00530">
    <property type="entry name" value="ATP_synth_epsil_bac"/>
    <property type="match status" value="1"/>
</dbReference>
<evidence type="ECO:0000313" key="11">
    <source>
        <dbReference type="EMBL" id="KAL1562058.1"/>
    </source>
</evidence>
<accession>A0ABD1I3J3</accession>